<organism evidence="7 8">
    <name type="scientific">Rosa chinensis</name>
    <name type="common">China rose</name>
    <dbReference type="NCBI Taxonomy" id="74649"/>
    <lineage>
        <taxon>Eukaryota</taxon>
        <taxon>Viridiplantae</taxon>
        <taxon>Streptophyta</taxon>
        <taxon>Embryophyta</taxon>
        <taxon>Tracheophyta</taxon>
        <taxon>Spermatophyta</taxon>
        <taxon>Magnoliopsida</taxon>
        <taxon>eudicotyledons</taxon>
        <taxon>Gunneridae</taxon>
        <taxon>Pentapetalae</taxon>
        <taxon>rosids</taxon>
        <taxon>fabids</taxon>
        <taxon>Rosales</taxon>
        <taxon>Rosaceae</taxon>
        <taxon>Rosoideae</taxon>
        <taxon>Rosoideae incertae sedis</taxon>
        <taxon>Rosa</taxon>
    </lineage>
</organism>
<dbReference type="GO" id="GO:0008270">
    <property type="term" value="F:zinc ion binding"/>
    <property type="evidence" value="ECO:0007669"/>
    <property type="project" value="UniProtKB-KW"/>
</dbReference>
<keyword evidence="2 4" id="KW-0863">Zinc-finger</keyword>
<accession>A0A2P6QIT2</accession>
<feature type="compositionally biased region" description="Acidic residues" evidence="5">
    <location>
        <begin position="120"/>
        <end position="131"/>
    </location>
</feature>
<evidence type="ECO:0000259" key="6">
    <source>
        <dbReference type="PROSITE" id="PS50158"/>
    </source>
</evidence>
<sequence>MLATAGRVRMPPIGYTIVLLFKLMPNLSNSKPDAANAYASYQGLLQLVRITGQNSDEVRGACKRCGRVGHLTYQCRNFLSVKNKEKEAPEVIQTNVSFELGKLEGKLGKAKGKDVVKTDSEDEDEDIESSDSDYDSYMERLIAQSYGKKSFRKDKLEKKNKESRTRMLMVQIQILGRGRREEGQRRGEAERGNMMIQKILKRIGRKEERRNEEREMSHRMRMISDIDDIGRVVSN</sequence>
<protein>
    <submittedName>
        <fullName evidence="7">Putative transcription factor interactor and regulator CCHC(Zn) family</fullName>
    </submittedName>
</protein>
<dbReference type="EMBL" id="PDCK01000043">
    <property type="protein sequence ID" value="PRQ34074.1"/>
    <property type="molecule type" value="Genomic_DNA"/>
</dbReference>
<reference evidence="7 8" key="1">
    <citation type="journal article" date="2018" name="Nat. Genet.">
        <title>The Rosa genome provides new insights in the design of modern roses.</title>
        <authorList>
            <person name="Bendahmane M."/>
        </authorList>
    </citation>
    <scope>NUCLEOTIDE SEQUENCE [LARGE SCALE GENOMIC DNA]</scope>
    <source>
        <strain evidence="8">cv. Old Blush</strain>
    </source>
</reference>
<dbReference type="GO" id="GO:0003676">
    <property type="term" value="F:nucleic acid binding"/>
    <property type="evidence" value="ECO:0007669"/>
    <property type="project" value="InterPro"/>
</dbReference>
<dbReference type="PANTHER" id="PTHR31437">
    <property type="entry name" value="SREK1IP1 FAMILY MEMBER"/>
    <property type="match status" value="1"/>
</dbReference>
<dbReference type="AlphaFoldDB" id="A0A2P6QIT2"/>
<feature type="region of interest" description="Disordered" evidence="5">
    <location>
        <begin position="112"/>
        <end position="131"/>
    </location>
</feature>
<evidence type="ECO:0000256" key="3">
    <source>
        <dbReference type="ARBA" id="ARBA00022833"/>
    </source>
</evidence>
<evidence type="ECO:0000313" key="7">
    <source>
        <dbReference type="EMBL" id="PRQ34074.1"/>
    </source>
</evidence>
<dbReference type="PANTHER" id="PTHR31437:SF1">
    <property type="entry name" value="PROTEIN SREK1IP1"/>
    <property type="match status" value="1"/>
</dbReference>
<dbReference type="Pfam" id="PF13917">
    <property type="entry name" value="zf-CCHC_3"/>
    <property type="match status" value="1"/>
</dbReference>
<gene>
    <name evidence="7" type="ORF">RchiOBHm_Chr5g0064811</name>
</gene>
<keyword evidence="3" id="KW-0862">Zinc</keyword>
<evidence type="ECO:0000256" key="1">
    <source>
        <dbReference type="ARBA" id="ARBA00022723"/>
    </source>
</evidence>
<dbReference type="Proteomes" id="UP000238479">
    <property type="component" value="Chromosome 5"/>
</dbReference>
<evidence type="ECO:0000256" key="5">
    <source>
        <dbReference type="SAM" id="MobiDB-lite"/>
    </source>
</evidence>
<comment type="caution">
    <text evidence="7">The sequence shown here is derived from an EMBL/GenBank/DDBJ whole genome shotgun (WGS) entry which is preliminary data.</text>
</comment>
<keyword evidence="8" id="KW-1185">Reference proteome</keyword>
<name>A0A2P6QIT2_ROSCH</name>
<evidence type="ECO:0000256" key="4">
    <source>
        <dbReference type="PROSITE-ProRule" id="PRU00047"/>
    </source>
</evidence>
<feature type="domain" description="CCHC-type" evidence="6">
    <location>
        <begin position="62"/>
        <end position="77"/>
    </location>
</feature>
<dbReference type="PROSITE" id="PS50158">
    <property type="entry name" value="ZF_CCHC"/>
    <property type="match status" value="1"/>
</dbReference>
<proteinExistence type="predicted"/>
<keyword evidence="1" id="KW-0479">Metal-binding</keyword>
<evidence type="ECO:0000256" key="2">
    <source>
        <dbReference type="ARBA" id="ARBA00022771"/>
    </source>
</evidence>
<dbReference type="InterPro" id="IPR001878">
    <property type="entry name" value="Znf_CCHC"/>
</dbReference>
<dbReference type="Gramene" id="PRQ34074">
    <property type="protein sequence ID" value="PRQ34074"/>
    <property type="gene ID" value="RchiOBHm_Chr5g0064811"/>
</dbReference>
<evidence type="ECO:0000313" key="8">
    <source>
        <dbReference type="Proteomes" id="UP000238479"/>
    </source>
</evidence>